<evidence type="ECO:0000313" key="3">
    <source>
        <dbReference type="Proteomes" id="UP000027195"/>
    </source>
</evidence>
<dbReference type="HOGENOM" id="CLU_2542279_0_0_1"/>
<feature type="region of interest" description="Disordered" evidence="1">
    <location>
        <begin position="1"/>
        <end position="24"/>
    </location>
</feature>
<dbReference type="EMBL" id="KL198046">
    <property type="protein sequence ID" value="KDQ13056.1"/>
    <property type="molecule type" value="Genomic_DNA"/>
</dbReference>
<sequence>MASMIDAQRNGTGKGHQKRGTAYTGGKDERRCELLQIFLLVWGLFGVARMRCKRHRIVSCFRMPPSIKARGVTAEGQTFLALI</sequence>
<organism evidence="2 3">
    <name type="scientific">Botryobasidium botryosum (strain FD-172 SS1)</name>
    <dbReference type="NCBI Taxonomy" id="930990"/>
    <lineage>
        <taxon>Eukaryota</taxon>
        <taxon>Fungi</taxon>
        <taxon>Dikarya</taxon>
        <taxon>Basidiomycota</taxon>
        <taxon>Agaricomycotina</taxon>
        <taxon>Agaricomycetes</taxon>
        <taxon>Cantharellales</taxon>
        <taxon>Botryobasidiaceae</taxon>
        <taxon>Botryobasidium</taxon>
    </lineage>
</organism>
<keyword evidence="3" id="KW-1185">Reference proteome</keyword>
<gene>
    <name evidence="2" type="ORF">BOTBODRAFT_401604</name>
</gene>
<dbReference type="Proteomes" id="UP000027195">
    <property type="component" value="Unassembled WGS sequence"/>
</dbReference>
<evidence type="ECO:0000313" key="2">
    <source>
        <dbReference type="EMBL" id="KDQ13056.1"/>
    </source>
</evidence>
<evidence type="ECO:0000256" key="1">
    <source>
        <dbReference type="SAM" id="MobiDB-lite"/>
    </source>
</evidence>
<reference evidence="3" key="1">
    <citation type="journal article" date="2014" name="Proc. Natl. Acad. Sci. U.S.A.">
        <title>Extensive sampling of basidiomycete genomes demonstrates inadequacy of the white-rot/brown-rot paradigm for wood decay fungi.</title>
        <authorList>
            <person name="Riley R."/>
            <person name="Salamov A.A."/>
            <person name="Brown D.W."/>
            <person name="Nagy L.G."/>
            <person name="Floudas D."/>
            <person name="Held B.W."/>
            <person name="Levasseur A."/>
            <person name="Lombard V."/>
            <person name="Morin E."/>
            <person name="Otillar R."/>
            <person name="Lindquist E.A."/>
            <person name="Sun H."/>
            <person name="LaButti K.M."/>
            <person name="Schmutz J."/>
            <person name="Jabbour D."/>
            <person name="Luo H."/>
            <person name="Baker S.E."/>
            <person name="Pisabarro A.G."/>
            <person name="Walton J.D."/>
            <person name="Blanchette R.A."/>
            <person name="Henrissat B."/>
            <person name="Martin F."/>
            <person name="Cullen D."/>
            <person name="Hibbett D.S."/>
            <person name="Grigoriev I.V."/>
        </authorList>
    </citation>
    <scope>NUCLEOTIDE SEQUENCE [LARGE SCALE GENOMIC DNA]</scope>
    <source>
        <strain evidence="3">FD-172 SS1</strain>
    </source>
</reference>
<name>A0A067MN93_BOTB1</name>
<accession>A0A067MN93</accession>
<dbReference type="InParanoid" id="A0A067MN93"/>
<proteinExistence type="predicted"/>
<dbReference type="AlphaFoldDB" id="A0A067MN93"/>
<protein>
    <submittedName>
        <fullName evidence="2">Uncharacterized protein</fullName>
    </submittedName>
</protein>